<sequence length="159" mass="18391">MPNGYALLMIDVTDQGTVYNPATQIDSSSVSTRDDAVFGVRQLQVDRNLIYGGQDTKSFEHMGQESEVVDRYFELDTTHHTHWEFDSYDALQSRASSRGVALRLRPFYEVYSEYRFTAFDYTAFAILILVPLASFLVLVSWIWRIRRSGLRMSQELRLS</sequence>
<keyword evidence="1" id="KW-0812">Transmembrane</keyword>
<dbReference type="RefSeq" id="WP_260793541.1">
    <property type="nucleotide sequence ID" value="NZ_CP093313.1"/>
</dbReference>
<evidence type="ECO:0000313" key="2">
    <source>
        <dbReference type="EMBL" id="UWZ84037.1"/>
    </source>
</evidence>
<dbReference type="EMBL" id="CP093313">
    <property type="protein sequence ID" value="UWZ84037.1"/>
    <property type="molecule type" value="Genomic_DNA"/>
</dbReference>
<keyword evidence="3" id="KW-1185">Reference proteome</keyword>
<keyword evidence="1" id="KW-1133">Transmembrane helix</keyword>
<organism evidence="2 3">
    <name type="scientific">Occallatibacter riparius</name>
    <dbReference type="NCBI Taxonomy" id="1002689"/>
    <lineage>
        <taxon>Bacteria</taxon>
        <taxon>Pseudomonadati</taxon>
        <taxon>Acidobacteriota</taxon>
        <taxon>Terriglobia</taxon>
        <taxon>Terriglobales</taxon>
        <taxon>Acidobacteriaceae</taxon>
        <taxon>Occallatibacter</taxon>
    </lineage>
</organism>
<dbReference type="Proteomes" id="UP001059380">
    <property type="component" value="Chromosome"/>
</dbReference>
<accession>A0A9J7BSN4</accession>
<dbReference type="KEGG" id="orp:MOP44_26200"/>
<keyword evidence="1" id="KW-0472">Membrane</keyword>
<gene>
    <name evidence="2" type="ORF">MOP44_26200</name>
</gene>
<dbReference type="AlphaFoldDB" id="A0A9J7BSN4"/>
<feature type="transmembrane region" description="Helical" evidence="1">
    <location>
        <begin position="121"/>
        <end position="143"/>
    </location>
</feature>
<protein>
    <submittedName>
        <fullName evidence="2">Uncharacterized protein</fullName>
    </submittedName>
</protein>
<evidence type="ECO:0000256" key="1">
    <source>
        <dbReference type="SAM" id="Phobius"/>
    </source>
</evidence>
<name>A0A9J7BSN4_9BACT</name>
<proteinExistence type="predicted"/>
<evidence type="ECO:0000313" key="3">
    <source>
        <dbReference type="Proteomes" id="UP001059380"/>
    </source>
</evidence>
<reference evidence="2" key="1">
    <citation type="submission" date="2021-04" db="EMBL/GenBank/DDBJ databases">
        <title>Phylogenetic analysis of Acidobacteriaceae.</title>
        <authorList>
            <person name="Qiu L."/>
            <person name="Zhang Q."/>
        </authorList>
    </citation>
    <scope>NUCLEOTIDE SEQUENCE</scope>
    <source>
        <strain evidence="2">DSM 25168</strain>
    </source>
</reference>